<dbReference type="EMBL" id="MT145099">
    <property type="protein sequence ID" value="QJI03565.1"/>
    <property type="molecule type" value="Genomic_DNA"/>
</dbReference>
<evidence type="ECO:0000313" key="1">
    <source>
        <dbReference type="EMBL" id="QJA47818.1"/>
    </source>
</evidence>
<evidence type="ECO:0000313" key="2">
    <source>
        <dbReference type="EMBL" id="QJI03565.1"/>
    </source>
</evidence>
<reference evidence="1" key="1">
    <citation type="submission" date="2020-03" db="EMBL/GenBank/DDBJ databases">
        <title>The deep terrestrial virosphere.</title>
        <authorList>
            <person name="Holmfeldt K."/>
            <person name="Nilsson E."/>
            <person name="Simone D."/>
            <person name="Lopez-Fernandez M."/>
            <person name="Wu X."/>
            <person name="de Brujin I."/>
            <person name="Lundin D."/>
            <person name="Andersson A."/>
            <person name="Bertilsson S."/>
            <person name="Dopson M."/>
        </authorList>
    </citation>
    <scope>NUCLEOTIDE SEQUENCE</scope>
    <source>
        <strain evidence="1">TM448A00747</strain>
        <strain evidence="2">TM448B04676</strain>
    </source>
</reference>
<accession>A0A6H1ZJW6</accession>
<dbReference type="AlphaFoldDB" id="A0A6H1ZJW6"/>
<name>A0A6H1ZJW6_9ZZZZ</name>
<proteinExistence type="predicted"/>
<sequence length="130" mass="14345">MSVLSHTRRIVFSGQNLATSGYVYDSDLAYGANDGWHNARYDVVTVQLGCATLTSKTIGFRVEGRDSDTSRVASLYNTTISVGNSMDKVTTVSFRTDEVRVGAKLQTMVSTPLASPHNIYADIKFTDYRY</sequence>
<gene>
    <name evidence="1" type="ORF">TM448A00747_0008</name>
    <name evidence="2" type="ORF">TM448B04676_0007</name>
</gene>
<dbReference type="EMBL" id="MT144059">
    <property type="protein sequence ID" value="QJA47818.1"/>
    <property type="molecule type" value="Genomic_DNA"/>
</dbReference>
<protein>
    <submittedName>
        <fullName evidence="1">Uncharacterized protein</fullName>
    </submittedName>
</protein>
<organism evidence="1">
    <name type="scientific">viral metagenome</name>
    <dbReference type="NCBI Taxonomy" id="1070528"/>
    <lineage>
        <taxon>unclassified sequences</taxon>
        <taxon>metagenomes</taxon>
        <taxon>organismal metagenomes</taxon>
    </lineage>
</organism>